<dbReference type="InterPro" id="IPR010917">
    <property type="entry name" value="TonB_rcpt_CS"/>
</dbReference>
<dbReference type="InterPro" id="IPR037066">
    <property type="entry name" value="Plug_dom_sf"/>
</dbReference>
<evidence type="ECO:0000256" key="8">
    <source>
        <dbReference type="ARBA" id="ARBA00023004"/>
    </source>
</evidence>
<feature type="domain" description="TonB-dependent receptor plug" evidence="19">
    <location>
        <begin position="66"/>
        <end position="162"/>
    </location>
</feature>
<proteinExistence type="inferred from homology"/>
<evidence type="ECO:0000256" key="6">
    <source>
        <dbReference type="ARBA" id="ARBA00022692"/>
    </source>
</evidence>
<comment type="caution">
    <text evidence="20">The sequence shown here is derived from an EMBL/GenBank/DDBJ whole genome shotgun (WGS) entry which is preliminary data.</text>
</comment>
<dbReference type="NCBIfam" id="TIGR01783">
    <property type="entry name" value="TonB-siderophor"/>
    <property type="match status" value="1"/>
</dbReference>
<comment type="similarity">
    <text evidence="2 14 16">Belongs to the TonB-dependent receptor family.</text>
</comment>
<evidence type="ECO:0000313" key="20">
    <source>
        <dbReference type="EMBL" id="NNG24821.1"/>
    </source>
</evidence>
<evidence type="ECO:0000259" key="19">
    <source>
        <dbReference type="Pfam" id="PF07715"/>
    </source>
</evidence>
<evidence type="ECO:0000256" key="13">
    <source>
        <dbReference type="ARBA" id="ARBA00023237"/>
    </source>
</evidence>
<evidence type="ECO:0000313" key="21">
    <source>
        <dbReference type="Proteomes" id="UP000533905"/>
    </source>
</evidence>
<dbReference type="Pfam" id="PF07715">
    <property type="entry name" value="Plug"/>
    <property type="match status" value="1"/>
</dbReference>
<dbReference type="Gene3D" id="2.40.170.20">
    <property type="entry name" value="TonB-dependent receptor, beta-barrel domain"/>
    <property type="match status" value="1"/>
</dbReference>
<accession>A0A7Y2P1Q7</accession>
<feature type="domain" description="TonB-dependent receptor-like beta-barrel" evidence="18">
    <location>
        <begin position="236"/>
        <end position="670"/>
    </location>
</feature>
<evidence type="ECO:0000256" key="1">
    <source>
        <dbReference type="ARBA" id="ARBA00004571"/>
    </source>
</evidence>
<protein>
    <submittedName>
        <fullName evidence="20">TonB-dependent siderophore receptor</fullName>
    </submittedName>
</protein>
<keyword evidence="8" id="KW-0408">Iron</keyword>
<evidence type="ECO:0000259" key="18">
    <source>
        <dbReference type="Pfam" id="PF00593"/>
    </source>
</evidence>
<dbReference type="GO" id="GO:0038023">
    <property type="term" value="F:signaling receptor activity"/>
    <property type="evidence" value="ECO:0007669"/>
    <property type="project" value="InterPro"/>
</dbReference>
<gene>
    <name evidence="20" type="ORF">HGB41_17690</name>
</gene>
<feature type="short sequence motif" description="TonB C-terminal box" evidence="15">
    <location>
        <begin position="684"/>
        <end position="701"/>
    </location>
</feature>
<dbReference type="AlphaFoldDB" id="A0A7Y2P1Q7"/>
<keyword evidence="12 20" id="KW-0675">Receptor</keyword>
<keyword evidence="9" id="KW-0406">Ion transport</keyword>
<dbReference type="InterPro" id="IPR000531">
    <property type="entry name" value="Beta-barrel_TonB"/>
</dbReference>
<evidence type="ECO:0000256" key="7">
    <source>
        <dbReference type="ARBA" id="ARBA00022729"/>
    </source>
</evidence>
<organism evidence="20 21">
    <name type="scientific">Telluria aromaticivorans</name>
    <dbReference type="NCBI Taxonomy" id="2725995"/>
    <lineage>
        <taxon>Bacteria</taxon>
        <taxon>Pseudomonadati</taxon>
        <taxon>Pseudomonadota</taxon>
        <taxon>Betaproteobacteria</taxon>
        <taxon>Burkholderiales</taxon>
        <taxon>Oxalobacteraceae</taxon>
        <taxon>Telluria group</taxon>
        <taxon>Telluria</taxon>
    </lineage>
</organism>
<dbReference type="GO" id="GO:0015891">
    <property type="term" value="P:siderophore transport"/>
    <property type="evidence" value="ECO:0007669"/>
    <property type="project" value="InterPro"/>
</dbReference>
<keyword evidence="3 14" id="KW-0813">Transport</keyword>
<dbReference type="PANTHER" id="PTHR32552:SF68">
    <property type="entry name" value="FERRICHROME OUTER MEMBRANE TRANSPORTER_PHAGE RECEPTOR"/>
    <property type="match status" value="1"/>
</dbReference>
<reference evidence="20 21" key="1">
    <citation type="submission" date="2020-04" db="EMBL/GenBank/DDBJ databases">
        <title>Massilia sp. nov., a cold adapted bacteria isolated from Arctic soil.</title>
        <authorList>
            <person name="Son J."/>
            <person name="Ka J.-O."/>
        </authorList>
    </citation>
    <scope>NUCLEOTIDE SEQUENCE [LARGE SCALE GENOMIC DNA]</scope>
    <source>
        <strain evidence="20 21">ML15P13</strain>
    </source>
</reference>
<dbReference type="InterPro" id="IPR039426">
    <property type="entry name" value="TonB-dep_rcpt-like"/>
</dbReference>
<keyword evidence="21" id="KW-1185">Reference proteome</keyword>
<keyword evidence="7 17" id="KW-0732">Signal</keyword>
<dbReference type="PANTHER" id="PTHR32552">
    <property type="entry name" value="FERRICHROME IRON RECEPTOR-RELATED"/>
    <property type="match status" value="1"/>
</dbReference>
<name>A0A7Y2P1Q7_9BURK</name>
<feature type="signal peptide" evidence="17">
    <location>
        <begin position="1"/>
        <end position="30"/>
    </location>
</feature>
<dbReference type="PROSITE" id="PS52016">
    <property type="entry name" value="TONB_DEPENDENT_REC_3"/>
    <property type="match status" value="1"/>
</dbReference>
<dbReference type="Gene3D" id="2.170.130.10">
    <property type="entry name" value="TonB-dependent receptor, plug domain"/>
    <property type="match status" value="1"/>
</dbReference>
<dbReference type="InterPro" id="IPR036942">
    <property type="entry name" value="Beta-barrel_TonB_sf"/>
</dbReference>
<comment type="subcellular location">
    <subcellularLocation>
        <location evidence="1 14">Cell outer membrane</location>
        <topology evidence="1 14">Multi-pass membrane protein</topology>
    </subcellularLocation>
</comment>
<dbReference type="CDD" id="cd01347">
    <property type="entry name" value="ligand_gated_channel"/>
    <property type="match status" value="1"/>
</dbReference>
<feature type="chain" id="PRO_5031285107" evidence="17">
    <location>
        <begin position="31"/>
        <end position="701"/>
    </location>
</feature>
<evidence type="ECO:0000256" key="9">
    <source>
        <dbReference type="ARBA" id="ARBA00023065"/>
    </source>
</evidence>
<keyword evidence="11 14" id="KW-0472">Membrane</keyword>
<dbReference type="SUPFAM" id="SSF56935">
    <property type="entry name" value="Porins"/>
    <property type="match status" value="1"/>
</dbReference>
<evidence type="ECO:0000256" key="12">
    <source>
        <dbReference type="ARBA" id="ARBA00023170"/>
    </source>
</evidence>
<evidence type="ECO:0000256" key="10">
    <source>
        <dbReference type="ARBA" id="ARBA00023077"/>
    </source>
</evidence>
<sequence length="701" mass="75988">MTIISSSPFSRPTPIALAVAGMLLSCAALANDDQPAPVSVVEVLGSADRGYAEKTTFSVMKTDTLLRDSPQSVTVITRRLMDDQAMQSIADAIRYVPGIVTAQGEGNRDAAVFRGNSSTGDFFIDGMRDDVQYYRDFYNIESLEAIKGANAMIFGRGGSGGVINRVSKQARWVPVADVNLSVGSYGHKRAAVDVGGTVNPDMAVRVNAMAERSDSYRGGVTLERKGINPTMSLRAGRNTRISLGYEHFRDDRIADRGVPSFNGRPFDSDVSTFFGNAELSPTGVRVDAFSAYVEHDAGNGFMLRNRTRVAKYDKYYQNVYANSAVNTTTGRLAVGAYLDTTERNNLFNQTDLSYALATGSITHKIAAGVELGRQETDNARRTGAFAAPASVLASNPIYTGGVSFPTATTSNYSEAKVASVYLQDQIIFSPQWQAVAGLRYDRFSVDFSNRLATSNGQFAVTDTPVSPRFGLIYKPVEAMSVYASYSRAYLPRAGDQLTSLTASNRAFDPEKFDNVELGVKWDVTPLLAASAAVYQLDRSNVVVPGAVAGTSILVDGQRSRGVELDLTGRVTQALSVMGGYAYQDAVLTADQSATVRSGAKLAMVPKHTFSLWSRYDFSAPLAAALGVVYRDSLYTSTSNTVMLPSFTRVDGAVFYRLSKQYRLQLNVENLFDKKYWASAHNDNNIMPGAPRSVKLSLFASF</sequence>
<keyword evidence="13 14" id="KW-0998">Cell outer membrane</keyword>
<dbReference type="GO" id="GO:0009279">
    <property type="term" value="C:cell outer membrane"/>
    <property type="evidence" value="ECO:0007669"/>
    <property type="project" value="UniProtKB-SubCell"/>
</dbReference>
<keyword evidence="4 14" id="KW-1134">Transmembrane beta strand</keyword>
<evidence type="ECO:0000256" key="5">
    <source>
        <dbReference type="ARBA" id="ARBA00022496"/>
    </source>
</evidence>
<keyword evidence="10 16" id="KW-0798">TonB box</keyword>
<evidence type="ECO:0000256" key="3">
    <source>
        <dbReference type="ARBA" id="ARBA00022448"/>
    </source>
</evidence>
<dbReference type="Pfam" id="PF00593">
    <property type="entry name" value="TonB_dep_Rec_b-barrel"/>
    <property type="match status" value="1"/>
</dbReference>
<dbReference type="GO" id="GO:0015344">
    <property type="term" value="F:siderophore uptake transmembrane transporter activity"/>
    <property type="evidence" value="ECO:0007669"/>
    <property type="project" value="TreeGrafter"/>
</dbReference>
<evidence type="ECO:0000256" key="17">
    <source>
        <dbReference type="SAM" id="SignalP"/>
    </source>
</evidence>
<evidence type="ECO:0000256" key="16">
    <source>
        <dbReference type="RuleBase" id="RU003357"/>
    </source>
</evidence>
<evidence type="ECO:0000256" key="14">
    <source>
        <dbReference type="PROSITE-ProRule" id="PRU01360"/>
    </source>
</evidence>
<evidence type="ECO:0000256" key="4">
    <source>
        <dbReference type="ARBA" id="ARBA00022452"/>
    </source>
</evidence>
<dbReference type="PROSITE" id="PS01156">
    <property type="entry name" value="TONB_DEPENDENT_REC_2"/>
    <property type="match status" value="1"/>
</dbReference>
<keyword evidence="6 14" id="KW-0812">Transmembrane</keyword>
<evidence type="ECO:0000256" key="11">
    <source>
        <dbReference type="ARBA" id="ARBA00023136"/>
    </source>
</evidence>
<keyword evidence="5" id="KW-0410">Iron transport</keyword>
<evidence type="ECO:0000256" key="15">
    <source>
        <dbReference type="PROSITE-ProRule" id="PRU10144"/>
    </source>
</evidence>
<dbReference type="InterPro" id="IPR010105">
    <property type="entry name" value="TonB_sidphr_rcpt"/>
</dbReference>
<dbReference type="InterPro" id="IPR012910">
    <property type="entry name" value="Plug_dom"/>
</dbReference>
<evidence type="ECO:0000256" key="2">
    <source>
        <dbReference type="ARBA" id="ARBA00009810"/>
    </source>
</evidence>
<dbReference type="Proteomes" id="UP000533905">
    <property type="component" value="Unassembled WGS sequence"/>
</dbReference>
<dbReference type="EMBL" id="JABAIV010000007">
    <property type="protein sequence ID" value="NNG24821.1"/>
    <property type="molecule type" value="Genomic_DNA"/>
</dbReference>